<dbReference type="InterPro" id="IPR014161">
    <property type="entry name" value="Tol-Pal_TolA"/>
</dbReference>
<evidence type="ECO:0000256" key="2">
    <source>
        <dbReference type="SAM" id="Phobius"/>
    </source>
</evidence>
<name>A0A418Y5U5_9BURK</name>
<dbReference type="OrthoDB" id="5298892at2"/>
<dbReference type="AlphaFoldDB" id="A0A418Y5U5"/>
<dbReference type="GO" id="GO:0019534">
    <property type="term" value="F:toxin transmembrane transporter activity"/>
    <property type="evidence" value="ECO:0007669"/>
    <property type="project" value="InterPro"/>
</dbReference>
<keyword evidence="2" id="KW-0472">Membrane</keyword>
<feature type="transmembrane region" description="Helical" evidence="2">
    <location>
        <begin position="20"/>
        <end position="39"/>
    </location>
</feature>
<sequence>MNPAANNGSPYRVPPEPGRWRSLSLAVGMHVLLLLFLWAGVSWQSTPPVAVEAEVWDMKVQSAAPPPLPAPAPEPEPEEVKPPPKPVEQPPEVEAKPTPPDIALEKARLRAEKLKEEKAKKEAEQKKLEERKLEEEKEKKELAEKQKREKAEKLAKAKAEADARKKLDDMRKEEMRRIMGAAGTSGTAAKSTAPRIDSGYLASITAKIKSSTTYLGSLDVAGNPRAVFKVDQLPTGEILSVRKVKSSGVPGFDDAVEKGIIKSSPLPKKKDGTVERSLEIGFSMKDLD</sequence>
<gene>
    <name evidence="3" type="primary">tolA</name>
    <name evidence="3" type="ORF">D3872_05500</name>
</gene>
<dbReference type="GO" id="GO:0016020">
    <property type="term" value="C:membrane"/>
    <property type="evidence" value="ECO:0007669"/>
    <property type="project" value="InterPro"/>
</dbReference>
<keyword evidence="4" id="KW-1185">Reference proteome</keyword>
<feature type="compositionally biased region" description="Pro residues" evidence="1">
    <location>
        <begin position="64"/>
        <end position="74"/>
    </location>
</feature>
<keyword evidence="2" id="KW-1133">Transmembrane helix</keyword>
<proteinExistence type="predicted"/>
<reference evidence="3 4" key="1">
    <citation type="submission" date="2018-09" db="EMBL/GenBank/DDBJ databases">
        <authorList>
            <person name="Zhu H."/>
        </authorList>
    </citation>
    <scope>NUCLEOTIDE SEQUENCE [LARGE SCALE GENOMIC DNA]</scope>
    <source>
        <strain evidence="3 4">K1S02-61</strain>
    </source>
</reference>
<dbReference type="Pfam" id="PF13103">
    <property type="entry name" value="TonB_2"/>
    <property type="match status" value="1"/>
</dbReference>
<dbReference type="SUPFAM" id="SSF74653">
    <property type="entry name" value="TolA/TonB C-terminal domain"/>
    <property type="match status" value="1"/>
</dbReference>
<comment type="caution">
    <text evidence="3">The sequence shown here is derived from an EMBL/GenBank/DDBJ whole genome shotgun (WGS) entry which is preliminary data.</text>
</comment>
<feature type="region of interest" description="Disordered" evidence="1">
    <location>
        <begin position="62"/>
        <end position="170"/>
    </location>
</feature>
<evidence type="ECO:0000256" key="1">
    <source>
        <dbReference type="SAM" id="MobiDB-lite"/>
    </source>
</evidence>
<dbReference type="Proteomes" id="UP000284006">
    <property type="component" value="Unassembled WGS sequence"/>
</dbReference>
<organism evidence="3 4">
    <name type="scientific">Massilia cavernae</name>
    <dbReference type="NCBI Taxonomy" id="2320864"/>
    <lineage>
        <taxon>Bacteria</taxon>
        <taxon>Pseudomonadati</taxon>
        <taxon>Pseudomonadota</taxon>
        <taxon>Betaproteobacteria</taxon>
        <taxon>Burkholderiales</taxon>
        <taxon>Oxalobacteraceae</taxon>
        <taxon>Telluria group</taxon>
        <taxon>Massilia</taxon>
    </lineage>
</organism>
<dbReference type="Gene3D" id="3.30.1150.10">
    <property type="match status" value="1"/>
</dbReference>
<protein>
    <submittedName>
        <fullName evidence="3">Cell envelope integrity protein TolA</fullName>
    </submittedName>
</protein>
<evidence type="ECO:0000313" key="4">
    <source>
        <dbReference type="Proteomes" id="UP000284006"/>
    </source>
</evidence>
<dbReference type="NCBIfam" id="TIGR02794">
    <property type="entry name" value="tolA_full"/>
    <property type="match status" value="1"/>
</dbReference>
<accession>A0A418Y5U5</accession>
<dbReference type="GO" id="GO:0043213">
    <property type="term" value="P:bacteriocin transport"/>
    <property type="evidence" value="ECO:0007669"/>
    <property type="project" value="InterPro"/>
</dbReference>
<feature type="compositionally biased region" description="Basic and acidic residues" evidence="1">
    <location>
        <begin position="103"/>
        <end position="170"/>
    </location>
</feature>
<dbReference type="EMBL" id="QYUP01000060">
    <property type="protein sequence ID" value="RJG22393.1"/>
    <property type="molecule type" value="Genomic_DNA"/>
</dbReference>
<keyword evidence="2" id="KW-0812">Transmembrane</keyword>
<evidence type="ECO:0000313" key="3">
    <source>
        <dbReference type="EMBL" id="RJG22393.1"/>
    </source>
</evidence>